<dbReference type="Pfam" id="PF07441">
    <property type="entry name" value="BofA"/>
    <property type="match status" value="1"/>
</dbReference>
<keyword evidence="1" id="KW-0812">Transmembrane</keyword>
<dbReference type="RefSeq" id="WP_181538934.1">
    <property type="nucleotide sequence ID" value="NZ_JACDUU010000016.1"/>
</dbReference>
<keyword evidence="1" id="KW-0472">Membrane</keyword>
<keyword evidence="3" id="KW-1185">Reference proteome</keyword>
<feature type="transmembrane region" description="Helical" evidence="1">
    <location>
        <begin position="60"/>
        <end position="82"/>
    </location>
</feature>
<dbReference type="EMBL" id="JACDUU010000016">
    <property type="protein sequence ID" value="MBA2873210.1"/>
    <property type="molecule type" value="Genomic_DNA"/>
</dbReference>
<accession>A0A7V9Z3E8</accession>
<dbReference type="InterPro" id="IPR010001">
    <property type="entry name" value="BofA"/>
</dbReference>
<dbReference type="Proteomes" id="UP000580891">
    <property type="component" value="Unassembled WGS sequence"/>
</dbReference>
<feature type="transmembrane region" description="Helical" evidence="1">
    <location>
        <begin position="6"/>
        <end position="22"/>
    </location>
</feature>
<organism evidence="2 3">
    <name type="scientific">[Anoxybacillus] calidus</name>
    <dbReference type="NCBI Taxonomy" id="575178"/>
    <lineage>
        <taxon>Bacteria</taxon>
        <taxon>Bacillati</taxon>
        <taxon>Bacillota</taxon>
        <taxon>Bacilli</taxon>
        <taxon>Bacillales</taxon>
        <taxon>Anoxybacillaceae</taxon>
        <taxon>Paranoxybacillus</taxon>
    </lineage>
</organism>
<gene>
    <name evidence="2" type="ORF">HNQ85_003551</name>
</gene>
<dbReference type="AlphaFoldDB" id="A0A7V9Z3E8"/>
<reference evidence="2 3" key="1">
    <citation type="submission" date="2020-07" db="EMBL/GenBank/DDBJ databases">
        <title>Genomic Encyclopedia of Type Strains, Phase IV (KMG-IV): sequencing the most valuable type-strain genomes for metagenomic binning, comparative biology and taxonomic classification.</title>
        <authorList>
            <person name="Goeker M."/>
        </authorList>
    </citation>
    <scope>NUCLEOTIDE SEQUENCE [LARGE SCALE GENOMIC DNA]</scope>
    <source>
        <strain evidence="2 3">DSM 25220</strain>
    </source>
</reference>
<evidence type="ECO:0000256" key="1">
    <source>
        <dbReference type="SAM" id="Phobius"/>
    </source>
</evidence>
<proteinExistence type="predicted"/>
<name>A0A7V9Z3E8_9BACL</name>
<comment type="caution">
    <text evidence="2">The sequence shown here is derived from an EMBL/GenBank/DDBJ whole genome shotgun (WGS) entry which is preliminary data.</text>
</comment>
<sequence length="88" mass="9378">MEPKVVIMILLGLIILLLLIGTPLKPVRLIGQGMIKLVIGALFLFVANAIGSSFDIHVPINLLTSAVSGFLGIPGLVALIVIEKYIIF</sequence>
<feature type="transmembrane region" description="Helical" evidence="1">
    <location>
        <begin position="34"/>
        <end position="54"/>
    </location>
</feature>
<protein>
    <submittedName>
        <fullName evidence="2">Inhibitor of the pro-sigma K processing machinery</fullName>
    </submittedName>
</protein>
<keyword evidence="1" id="KW-1133">Transmembrane helix</keyword>
<dbReference type="NCBIfam" id="TIGR02862">
    <property type="entry name" value="spore_BofA"/>
    <property type="match status" value="1"/>
</dbReference>
<evidence type="ECO:0000313" key="2">
    <source>
        <dbReference type="EMBL" id="MBA2873210.1"/>
    </source>
</evidence>
<evidence type="ECO:0000313" key="3">
    <source>
        <dbReference type="Proteomes" id="UP000580891"/>
    </source>
</evidence>